<keyword evidence="6" id="KW-1185">Reference proteome</keyword>
<dbReference type="EMBL" id="FOLL01000025">
    <property type="protein sequence ID" value="SFC77978.1"/>
    <property type="molecule type" value="Genomic_DNA"/>
</dbReference>
<organism evidence="5 6">
    <name type="scientific">Parapedobacter composti</name>
    <dbReference type="NCBI Taxonomy" id="623281"/>
    <lineage>
        <taxon>Bacteria</taxon>
        <taxon>Pseudomonadati</taxon>
        <taxon>Bacteroidota</taxon>
        <taxon>Sphingobacteriia</taxon>
        <taxon>Sphingobacteriales</taxon>
        <taxon>Sphingobacteriaceae</taxon>
        <taxon>Parapedobacter</taxon>
    </lineage>
</organism>
<evidence type="ECO:0000256" key="3">
    <source>
        <dbReference type="ARBA" id="ARBA00023163"/>
    </source>
</evidence>
<dbReference type="SUPFAM" id="SSF46689">
    <property type="entry name" value="Homeodomain-like"/>
    <property type="match status" value="1"/>
</dbReference>
<keyword evidence="1" id="KW-0805">Transcription regulation</keyword>
<dbReference type="InterPro" id="IPR009057">
    <property type="entry name" value="Homeodomain-like_sf"/>
</dbReference>
<dbReference type="GO" id="GO:0043565">
    <property type="term" value="F:sequence-specific DNA binding"/>
    <property type="evidence" value="ECO:0007669"/>
    <property type="project" value="InterPro"/>
</dbReference>
<feature type="domain" description="HTH araC/xylS-type" evidence="4">
    <location>
        <begin position="17"/>
        <end position="122"/>
    </location>
</feature>
<dbReference type="Proteomes" id="UP000199577">
    <property type="component" value="Unassembled WGS sequence"/>
</dbReference>
<name>A0A1I1M449_9SPHI</name>
<dbReference type="OrthoDB" id="956952at2"/>
<reference evidence="6" key="1">
    <citation type="submission" date="2016-10" db="EMBL/GenBank/DDBJ databases">
        <authorList>
            <person name="Varghese N."/>
            <person name="Submissions S."/>
        </authorList>
    </citation>
    <scope>NUCLEOTIDE SEQUENCE [LARGE SCALE GENOMIC DNA]</scope>
    <source>
        <strain evidence="6">DSM 22900</strain>
    </source>
</reference>
<keyword evidence="2" id="KW-0238">DNA-binding</keyword>
<dbReference type="RefSeq" id="WP_066209168.1">
    <property type="nucleotide sequence ID" value="NZ_FOLL01000025.1"/>
</dbReference>
<dbReference type="InterPro" id="IPR018060">
    <property type="entry name" value="HTH_AraC"/>
</dbReference>
<keyword evidence="3" id="KW-0804">Transcription</keyword>
<dbReference type="PANTHER" id="PTHR43280">
    <property type="entry name" value="ARAC-FAMILY TRANSCRIPTIONAL REGULATOR"/>
    <property type="match status" value="1"/>
</dbReference>
<evidence type="ECO:0000313" key="6">
    <source>
        <dbReference type="Proteomes" id="UP000199577"/>
    </source>
</evidence>
<sequence>MKKSERDILKRSKEITENYFQFLDNHIEDVVLGKTEEFMEINQIASALFISHKHLTDTVQKETGSHPCHFYDLKILDEAKKMLLETDKTISEIAKILTYDPSNFSKFFKKFIGQTPGQFRKENKK</sequence>
<protein>
    <submittedName>
        <fullName evidence="5">Helix-turn-helix domain-containing protein</fullName>
    </submittedName>
</protein>
<dbReference type="Pfam" id="PF12833">
    <property type="entry name" value="HTH_18"/>
    <property type="match status" value="1"/>
</dbReference>
<dbReference type="GO" id="GO:0003700">
    <property type="term" value="F:DNA-binding transcription factor activity"/>
    <property type="evidence" value="ECO:0007669"/>
    <property type="project" value="InterPro"/>
</dbReference>
<dbReference type="Gene3D" id="1.10.10.60">
    <property type="entry name" value="Homeodomain-like"/>
    <property type="match status" value="1"/>
</dbReference>
<proteinExistence type="predicted"/>
<evidence type="ECO:0000256" key="2">
    <source>
        <dbReference type="ARBA" id="ARBA00023125"/>
    </source>
</evidence>
<dbReference type="PROSITE" id="PS01124">
    <property type="entry name" value="HTH_ARAC_FAMILY_2"/>
    <property type="match status" value="1"/>
</dbReference>
<dbReference type="PANTHER" id="PTHR43280:SF32">
    <property type="entry name" value="TRANSCRIPTIONAL REGULATORY PROTEIN"/>
    <property type="match status" value="1"/>
</dbReference>
<dbReference type="STRING" id="623281.SAMN05421747_12522"/>
<gene>
    <name evidence="5" type="ORF">SAMN05421747_12522</name>
</gene>
<dbReference type="AlphaFoldDB" id="A0A1I1M449"/>
<accession>A0A1I1M449</accession>
<evidence type="ECO:0000313" key="5">
    <source>
        <dbReference type="EMBL" id="SFC77978.1"/>
    </source>
</evidence>
<evidence type="ECO:0000256" key="1">
    <source>
        <dbReference type="ARBA" id="ARBA00023015"/>
    </source>
</evidence>
<evidence type="ECO:0000259" key="4">
    <source>
        <dbReference type="PROSITE" id="PS01124"/>
    </source>
</evidence>
<dbReference type="SMART" id="SM00342">
    <property type="entry name" value="HTH_ARAC"/>
    <property type="match status" value="1"/>
</dbReference>